<organism evidence="3 4">
    <name type="scientific">Haematococcus lacustris</name>
    <name type="common">Green alga</name>
    <name type="synonym">Haematococcus pluvialis</name>
    <dbReference type="NCBI Taxonomy" id="44745"/>
    <lineage>
        <taxon>Eukaryota</taxon>
        <taxon>Viridiplantae</taxon>
        <taxon>Chlorophyta</taxon>
        <taxon>core chlorophytes</taxon>
        <taxon>Chlorophyceae</taxon>
        <taxon>CS clade</taxon>
        <taxon>Chlamydomonadales</taxon>
        <taxon>Haematococcaceae</taxon>
        <taxon>Haematococcus</taxon>
    </lineage>
</organism>
<sequence length="118" mass="13453">SWPDSWAISETSGWRALWHMYQSALAAILGCSLSLALVYFHTSVYFHGKPKLLEKATARRTAHRVMAKKKHKKDPGKKHKASRSAQGKQRQARRDSWNTTRRQVIKVPEGAVLRGCKK</sequence>
<evidence type="ECO:0000313" key="4">
    <source>
        <dbReference type="Proteomes" id="UP000485058"/>
    </source>
</evidence>
<comment type="caution">
    <text evidence="3">The sequence shown here is derived from an EMBL/GenBank/DDBJ whole genome shotgun (WGS) entry which is preliminary data.</text>
</comment>
<accession>A0A699Z005</accession>
<evidence type="ECO:0000313" key="3">
    <source>
        <dbReference type="EMBL" id="GFH12229.1"/>
    </source>
</evidence>
<keyword evidence="2" id="KW-0472">Membrane</keyword>
<dbReference type="AlphaFoldDB" id="A0A699Z005"/>
<feature type="non-terminal residue" evidence="3">
    <location>
        <position position="1"/>
    </location>
</feature>
<protein>
    <submittedName>
        <fullName evidence="3">Uncharacterized protein</fullName>
    </submittedName>
</protein>
<reference evidence="3 4" key="1">
    <citation type="submission" date="2020-02" db="EMBL/GenBank/DDBJ databases">
        <title>Draft genome sequence of Haematococcus lacustris strain NIES-144.</title>
        <authorList>
            <person name="Morimoto D."/>
            <person name="Nakagawa S."/>
            <person name="Yoshida T."/>
            <person name="Sawayama S."/>
        </authorList>
    </citation>
    <scope>NUCLEOTIDE SEQUENCE [LARGE SCALE GENOMIC DNA]</scope>
    <source>
        <strain evidence="3 4">NIES-144</strain>
    </source>
</reference>
<dbReference type="Proteomes" id="UP000485058">
    <property type="component" value="Unassembled WGS sequence"/>
</dbReference>
<keyword evidence="2" id="KW-0812">Transmembrane</keyword>
<dbReference type="EMBL" id="BLLF01000480">
    <property type="protein sequence ID" value="GFH12229.1"/>
    <property type="molecule type" value="Genomic_DNA"/>
</dbReference>
<name>A0A699Z005_HAELA</name>
<keyword evidence="2" id="KW-1133">Transmembrane helix</keyword>
<keyword evidence="4" id="KW-1185">Reference proteome</keyword>
<evidence type="ECO:0000256" key="2">
    <source>
        <dbReference type="SAM" id="Phobius"/>
    </source>
</evidence>
<evidence type="ECO:0000256" key="1">
    <source>
        <dbReference type="SAM" id="MobiDB-lite"/>
    </source>
</evidence>
<proteinExistence type="predicted"/>
<feature type="non-terminal residue" evidence="3">
    <location>
        <position position="118"/>
    </location>
</feature>
<gene>
    <name evidence="3" type="ORF">HaLaN_07871</name>
</gene>
<feature type="transmembrane region" description="Helical" evidence="2">
    <location>
        <begin position="20"/>
        <end position="40"/>
    </location>
</feature>
<feature type="region of interest" description="Disordered" evidence="1">
    <location>
        <begin position="60"/>
        <end position="104"/>
    </location>
</feature>
<feature type="compositionally biased region" description="Basic residues" evidence="1">
    <location>
        <begin position="60"/>
        <end position="82"/>
    </location>
</feature>